<organism evidence="1 2">
    <name type="scientific">Komagataeibacter medellinensis</name>
    <dbReference type="NCBI Taxonomy" id="1177712"/>
    <lineage>
        <taxon>Bacteria</taxon>
        <taxon>Pseudomonadati</taxon>
        <taxon>Pseudomonadota</taxon>
        <taxon>Alphaproteobacteria</taxon>
        <taxon>Acetobacterales</taxon>
        <taxon>Acetobacteraceae</taxon>
        <taxon>Komagataeibacter</taxon>
    </lineage>
</organism>
<evidence type="ECO:0000313" key="2">
    <source>
        <dbReference type="Proteomes" id="UP000427842"/>
    </source>
</evidence>
<protein>
    <submittedName>
        <fullName evidence="1">Type II toxin-antitoxin system HigB family toxin</fullName>
    </submittedName>
</protein>
<gene>
    <name evidence="1" type="ORF">D3W54_12835</name>
</gene>
<comment type="caution">
    <text evidence="1">The sequence shown here is derived from an EMBL/GenBank/DDBJ whole genome shotgun (WGS) entry which is preliminary data.</text>
</comment>
<dbReference type="EMBL" id="QYAZ01000001">
    <property type="protein sequence ID" value="KAB8125384.1"/>
    <property type="molecule type" value="Genomic_DNA"/>
</dbReference>
<evidence type="ECO:0000313" key="1">
    <source>
        <dbReference type="EMBL" id="KAB8125384.1"/>
    </source>
</evidence>
<name>A0ABQ6VYX9_9PROT</name>
<accession>A0ABQ6VYX9</accession>
<proteinExistence type="predicted"/>
<keyword evidence="2" id="KW-1185">Reference proteome</keyword>
<sequence>MQVIALKTLGAFWEKHPHAEAPLRAWYNAVSKAEWATTADIREMSRSADFVADNRVIFNIGGNKYRLIVHVSYEYKRVLIKFVGTHREYDKINPETV</sequence>
<dbReference type="Proteomes" id="UP000427842">
    <property type="component" value="Unassembled WGS sequence"/>
</dbReference>
<dbReference type="Pfam" id="PF09907">
    <property type="entry name" value="HigB_toxin"/>
    <property type="match status" value="1"/>
</dbReference>
<dbReference type="InterPro" id="IPR018669">
    <property type="entry name" value="Toxin_HigB"/>
</dbReference>
<reference evidence="1 2" key="1">
    <citation type="submission" date="2018-09" db="EMBL/GenBank/DDBJ databases">
        <title>Genome sequence and characterization of the bcs clusters for the production of nanocellulose from the low pH resistant strain Komagataeibacter medellinensis ID13488.</title>
        <authorList>
            <person name="Hernandez-Arriaga A.M."/>
            <person name="Del Cerro C."/>
            <person name="Urbina L."/>
            <person name="Eceiza A."/>
            <person name="Retegi A."/>
            <person name="Prieto M.A."/>
        </authorList>
    </citation>
    <scope>NUCLEOTIDE SEQUENCE [LARGE SCALE GENOMIC DNA]</scope>
    <source>
        <strain evidence="1 2">ID13488</strain>
    </source>
</reference>